<sequence>MSARQTFVPQRSASRAEYTTLDSPPNYVNNANTHASDDLQSNVKQTFGNSTKDKTHAPQSAFAALLGRGKNRNSASNTGTTGVNENFSTDDDTTHLHQHPRLTGTRENSSDFAAKQLHPTSGKSMKSISFSRQYQNPRVSSPVHTTKSFKILGPGSTLSISGIQEGHAHISTHGAVSGTLTASRVSMSTPNANGREVSVMAPIPSYADGLVVSSSPALHPGTGIGTDQETTIRRNRSRNPAIANPITFQGDPRTCSGRSLEKINEDVEPELQAENHHEHPRQGGSPNFYHTSDHDGDNANPHQPQTHAPTLRRAKRAHPMHEPDRYDEEVQDDDSIEINYGGPYKRYRVDDGLHKREREIEFDEIKRQRRFSPSEHEHQQAESHTHIQRGGQHPDPIGRGRPFQGLEAMFADMGELMDPAEAEAINKKWENCTHEEWMKGADEIAADIQGLFNMVKNHMASKMNLYASLSQKIATHKDAVQVKTEKLKAMKQGIAGDLMGMTANRVTVQDRFEC</sequence>
<gene>
    <name evidence="1" type="ORF">BJ138DRAFT_1184144</name>
</gene>
<accession>A0ACB7ZU64</accession>
<evidence type="ECO:0000313" key="2">
    <source>
        <dbReference type="Proteomes" id="UP000790377"/>
    </source>
</evidence>
<name>A0ACB7ZU64_9AGAM</name>
<dbReference type="EMBL" id="MU268535">
    <property type="protein sequence ID" value="KAH7904278.1"/>
    <property type="molecule type" value="Genomic_DNA"/>
</dbReference>
<keyword evidence="2" id="KW-1185">Reference proteome</keyword>
<comment type="caution">
    <text evidence="1">The sequence shown here is derived from an EMBL/GenBank/DDBJ whole genome shotgun (WGS) entry which is preliminary data.</text>
</comment>
<proteinExistence type="predicted"/>
<organism evidence="1 2">
    <name type="scientific">Hygrophoropsis aurantiaca</name>
    <dbReference type="NCBI Taxonomy" id="72124"/>
    <lineage>
        <taxon>Eukaryota</taxon>
        <taxon>Fungi</taxon>
        <taxon>Dikarya</taxon>
        <taxon>Basidiomycota</taxon>
        <taxon>Agaricomycotina</taxon>
        <taxon>Agaricomycetes</taxon>
        <taxon>Agaricomycetidae</taxon>
        <taxon>Boletales</taxon>
        <taxon>Coniophorineae</taxon>
        <taxon>Hygrophoropsidaceae</taxon>
        <taxon>Hygrophoropsis</taxon>
    </lineage>
</organism>
<protein>
    <submittedName>
        <fullName evidence="1">Uncharacterized protein</fullName>
    </submittedName>
</protein>
<reference evidence="1" key="1">
    <citation type="journal article" date="2021" name="New Phytol.">
        <title>Evolutionary innovations through gain and loss of genes in the ectomycorrhizal Boletales.</title>
        <authorList>
            <person name="Wu G."/>
            <person name="Miyauchi S."/>
            <person name="Morin E."/>
            <person name="Kuo A."/>
            <person name="Drula E."/>
            <person name="Varga T."/>
            <person name="Kohler A."/>
            <person name="Feng B."/>
            <person name="Cao Y."/>
            <person name="Lipzen A."/>
            <person name="Daum C."/>
            <person name="Hundley H."/>
            <person name="Pangilinan J."/>
            <person name="Johnson J."/>
            <person name="Barry K."/>
            <person name="LaButti K."/>
            <person name="Ng V."/>
            <person name="Ahrendt S."/>
            <person name="Min B."/>
            <person name="Choi I.G."/>
            <person name="Park H."/>
            <person name="Plett J.M."/>
            <person name="Magnuson J."/>
            <person name="Spatafora J.W."/>
            <person name="Nagy L.G."/>
            <person name="Henrissat B."/>
            <person name="Grigoriev I.V."/>
            <person name="Yang Z.L."/>
            <person name="Xu J."/>
            <person name="Martin F.M."/>
        </authorList>
    </citation>
    <scope>NUCLEOTIDE SEQUENCE</scope>
    <source>
        <strain evidence="1">ATCC 28755</strain>
    </source>
</reference>
<dbReference type="Proteomes" id="UP000790377">
    <property type="component" value="Unassembled WGS sequence"/>
</dbReference>
<evidence type="ECO:0000313" key="1">
    <source>
        <dbReference type="EMBL" id="KAH7904278.1"/>
    </source>
</evidence>